<dbReference type="EMBL" id="LQQC01000001">
    <property type="protein sequence ID" value="KXZ59842.1"/>
    <property type="molecule type" value="Genomic_DNA"/>
</dbReference>
<protein>
    <submittedName>
        <fullName evidence="2">Carboxylate-amine ligase YbdK</fullName>
    </submittedName>
    <submittedName>
        <fullName evidence="3">Glutamate--cysteine ligase</fullName>
    </submittedName>
</protein>
<dbReference type="EMBL" id="PKGO01000006">
    <property type="protein sequence ID" value="PKY70053.1"/>
    <property type="molecule type" value="Genomic_DNA"/>
</dbReference>
<evidence type="ECO:0000313" key="2">
    <source>
        <dbReference type="EMBL" id="KXZ59842.1"/>
    </source>
</evidence>
<keyword evidence="5" id="KW-1185">Reference proteome</keyword>
<dbReference type="Proteomes" id="UP000243589">
    <property type="component" value="Unassembled WGS sequence"/>
</dbReference>
<gene>
    <name evidence="2" type="primary">ybdK_1</name>
    <name evidence="2" type="ORF">Bravens_00057</name>
    <name evidence="3" type="ORF">CYJ40_06585</name>
</gene>
<dbReference type="AlphaFoldDB" id="A0A150HCL3"/>
<dbReference type="PANTHER" id="PTHR36510">
    <property type="entry name" value="GLUTAMATE--CYSTEINE LIGASE 2-RELATED"/>
    <property type="match status" value="1"/>
</dbReference>
<evidence type="ECO:0000313" key="3">
    <source>
        <dbReference type="EMBL" id="PKY70053.1"/>
    </source>
</evidence>
<evidence type="ECO:0000313" key="4">
    <source>
        <dbReference type="Proteomes" id="UP000242755"/>
    </source>
</evidence>
<evidence type="ECO:0000256" key="1">
    <source>
        <dbReference type="ARBA" id="ARBA00048819"/>
    </source>
</evidence>
<sequence length="497" mass="55990">MGDAVSRERYTPRERTDYRRELNDDLETFDAYLQQAEFVSRGTIGMELELNLVDEQMAPAPVNLDVLKTLDDADFQSEIGSFNFEMNHPVLSVEGDGLRELEDGLRERLDRAAAAAVQHNSSVAMIGTLPTLTEQFLESPEWITPENRYKALSNAVMDSRGELVTIDLADREVLNHDFEDIAPESSCTSMQLHLQVSPERFAEAWNASQAIAGVQAALSANSPLFLGRKVWHESRIPVFAQAIETRPPELIAQGVRPRVWFGERWITSIFDLFEENVRYFPALLPESREESGSPIMRGEAPALHYLNLHNGTVWRWNRPIYAPSSDGLAHVRVENRLLPAGPTVVDMVADAALYYGLVKFLGEQTRPVWSRLPFKTAEKNFMTAARSGLYARQEWPTLGAIDVAKLVHEHLVPQARRGLEKLGVNEKLIDRYMGIIDGRAVGRQNGALWQLRTLSNIRPKKAAPGSPERQKALALMLEQYMENQAKGEPVHTWKIGE</sequence>
<proteinExistence type="predicted"/>
<comment type="catalytic activity">
    <reaction evidence="1">
        <text>L-cysteine + L-glutamate + ATP = gamma-L-glutamyl-L-cysteine + ADP + phosphate + H(+)</text>
        <dbReference type="Rhea" id="RHEA:13285"/>
        <dbReference type="ChEBI" id="CHEBI:15378"/>
        <dbReference type="ChEBI" id="CHEBI:29985"/>
        <dbReference type="ChEBI" id="CHEBI:30616"/>
        <dbReference type="ChEBI" id="CHEBI:35235"/>
        <dbReference type="ChEBI" id="CHEBI:43474"/>
        <dbReference type="ChEBI" id="CHEBI:58173"/>
        <dbReference type="ChEBI" id="CHEBI:456216"/>
        <dbReference type="EC" id="6.3.2.2"/>
    </reaction>
</comment>
<dbReference type="GO" id="GO:0004357">
    <property type="term" value="F:glutamate-cysteine ligase activity"/>
    <property type="evidence" value="ECO:0007669"/>
    <property type="project" value="UniProtKB-EC"/>
</dbReference>
<accession>A0A150HCL3</accession>
<dbReference type="Proteomes" id="UP000242755">
    <property type="component" value="Unassembled WGS sequence"/>
</dbReference>
<dbReference type="PANTHER" id="PTHR36510:SF3">
    <property type="entry name" value="CONSERVED PROTEIN"/>
    <property type="match status" value="1"/>
</dbReference>
<evidence type="ECO:0000313" key="5">
    <source>
        <dbReference type="Proteomes" id="UP000243589"/>
    </source>
</evidence>
<dbReference type="InterPro" id="IPR050141">
    <property type="entry name" value="GCL_type2/YbdK_subfam"/>
</dbReference>
<dbReference type="InterPro" id="IPR006336">
    <property type="entry name" value="GCS2"/>
</dbReference>
<name>A0A150HCL3_9MICO</name>
<dbReference type="GO" id="GO:0042398">
    <property type="term" value="P:modified amino acid biosynthetic process"/>
    <property type="evidence" value="ECO:0007669"/>
    <property type="project" value="InterPro"/>
</dbReference>
<comment type="caution">
    <text evidence="2">The sequence shown here is derived from an EMBL/GenBank/DDBJ whole genome shotgun (WGS) entry which is preliminary data.</text>
</comment>
<dbReference type="Pfam" id="PF04107">
    <property type="entry name" value="GCS2"/>
    <property type="match status" value="1"/>
</dbReference>
<dbReference type="InterPro" id="IPR016602">
    <property type="entry name" value="UCP012666"/>
</dbReference>
<dbReference type="STRING" id="1176165.GCA_001584405_02084"/>
<organism evidence="2 5">
    <name type="scientific">Brevibacterium ravenspurgense</name>
    <dbReference type="NCBI Taxonomy" id="479117"/>
    <lineage>
        <taxon>Bacteria</taxon>
        <taxon>Bacillati</taxon>
        <taxon>Actinomycetota</taxon>
        <taxon>Actinomycetes</taxon>
        <taxon>Micrococcales</taxon>
        <taxon>Brevibacteriaceae</taxon>
        <taxon>Brevibacterium</taxon>
    </lineage>
</organism>
<reference evidence="2 5" key="1">
    <citation type="submission" date="2016-01" db="EMBL/GenBank/DDBJ databases">
        <title>Use of Whole Genome Sequencing to ascertain that Brevibacterium massiliense (Roux, Raoult 2009) is a later heterotypic synonym of Brevibacterium ravenspurgense (Mages 2008).</title>
        <authorList>
            <person name="Bernier A.-M."/>
            <person name="Burdz T."/>
            <person name="Huynh C."/>
            <person name="Pachecho A.L."/>
            <person name="Wiebe D."/>
            <person name="Bonner C."/>
            <person name="Bernard K."/>
        </authorList>
    </citation>
    <scope>NUCLEOTIDE SEQUENCE [LARGE SCALE GENOMIC DNA]</scope>
    <source>
        <strain evidence="2 5">CCUG56047</strain>
    </source>
</reference>
<dbReference type="InterPro" id="IPR014746">
    <property type="entry name" value="Gln_synth/guanido_kin_cat_dom"/>
</dbReference>
<dbReference type="RefSeq" id="WP_062019306.1">
    <property type="nucleotide sequence ID" value="NZ_LQQC01000001.1"/>
</dbReference>
<dbReference type="SUPFAM" id="SSF55931">
    <property type="entry name" value="Glutamine synthetase/guanido kinase"/>
    <property type="match status" value="1"/>
</dbReference>
<reference evidence="3 4" key="2">
    <citation type="submission" date="2017-12" db="EMBL/GenBank/DDBJ databases">
        <title>Phylogenetic diversity of female urinary microbiome.</title>
        <authorList>
            <person name="Thomas-White K."/>
            <person name="Wolfe A.J."/>
        </authorList>
    </citation>
    <scope>NUCLEOTIDE SEQUENCE [LARGE SCALE GENOMIC DNA]</scope>
    <source>
        <strain evidence="3 4">UMB0426</strain>
    </source>
</reference>
<dbReference type="Gene3D" id="3.30.590.20">
    <property type="match status" value="1"/>
</dbReference>
<dbReference type="PIRSF" id="PIRSF012666">
    <property type="entry name" value="UCP012666"/>
    <property type="match status" value="1"/>
</dbReference>
<dbReference type="PATRIC" id="fig|479117.4.peg.57"/>
<keyword evidence="2" id="KW-0436">Ligase</keyword>